<dbReference type="InterPro" id="IPR008969">
    <property type="entry name" value="CarboxyPept-like_regulatory"/>
</dbReference>
<dbReference type="Gene3D" id="2.40.170.20">
    <property type="entry name" value="TonB-dependent receptor, beta-barrel domain"/>
    <property type="match status" value="1"/>
</dbReference>
<evidence type="ECO:0000256" key="1">
    <source>
        <dbReference type="ARBA" id="ARBA00004571"/>
    </source>
</evidence>
<dbReference type="Gene3D" id="2.60.40.1120">
    <property type="entry name" value="Carboxypeptidase-like, regulatory domain"/>
    <property type="match status" value="1"/>
</dbReference>
<organism evidence="12 13">
    <name type="scientific">Ulvibacterium marinum</name>
    <dbReference type="NCBI Taxonomy" id="2419782"/>
    <lineage>
        <taxon>Bacteria</taxon>
        <taxon>Pseudomonadati</taxon>
        <taxon>Bacteroidota</taxon>
        <taxon>Flavobacteriia</taxon>
        <taxon>Flavobacteriales</taxon>
        <taxon>Flavobacteriaceae</taxon>
        <taxon>Ulvibacterium</taxon>
    </lineage>
</organism>
<dbReference type="Pfam" id="PF00593">
    <property type="entry name" value="TonB_dep_Rec_b-barrel"/>
    <property type="match status" value="1"/>
</dbReference>
<evidence type="ECO:0000256" key="6">
    <source>
        <dbReference type="ARBA" id="ARBA00023136"/>
    </source>
</evidence>
<dbReference type="InterPro" id="IPR000531">
    <property type="entry name" value="Beta-barrel_TonB"/>
</dbReference>
<feature type="domain" description="TonB-dependent receptor plug" evidence="11">
    <location>
        <begin position="175"/>
        <end position="299"/>
    </location>
</feature>
<evidence type="ECO:0000259" key="11">
    <source>
        <dbReference type="Pfam" id="PF07715"/>
    </source>
</evidence>
<dbReference type="OrthoDB" id="9768177at2"/>
<comment type="similarity">
    <text evidence="8 9">Belongs to the TonB-dependent receptor family.</text>
</comment>
<evidence type="ECO:0000256" key="7">
    <source>
        <dbReference type="ARBA" id="ARBA00023237"/>
    </source>
</evidence>
<proteinExistence type="inferred from homology"/>
<dbReference type="NCBIfam" id="TIGR04056">
    <property type="entry name" value="OMP_RagA_SusC"/>
    <property type="match status" value="1"/>
</dbReference>
<dbReference type="Pfam" id="PF07715">
    <property type="entry name" value="Plug"/>
    <property type="match status" value="1"/>
</dbReference>
<dbReference type="InterPro" id="IPR023996">
    <property type="entry name" value="TonB-dep_OMP_SusC/RagA"/>
</dbReference>
<evidence type="ECO:0000256" key="8">
    <source>
        <dbReference type="PROSITE-ProRule" id="PRU01360"/>
    </source>
</evidence>
<dbReference type="PROSITE" id="PS52016">
    <property type="entry name" value="TONB_DEPENDENT_REC_3"/>
    <property type="match status" value="1"/>
</dbReference>
<feature type="domain" description="TonB-dependent receptor-like beta-barrel" evidence="10">
    <location>
        <begin position="451"/>
        <end position="1025"/>
    </location>
</feature>
<evidence type="ECO:0000256" key="9">
    <source>
        <dbReference type="RuleBase" id="RU003357"/>
    </source>
</evidence>
<evidence type="ECO:0000313" key="13">
    <source>
        <dbReference type="Proteomes" id="UP000276603"/>
    </source>
</evidence>
<dbReference type="Gene3D" id="2.170.130.10">
    <property type="entry name" value="TonB-dependent receptor, plug domain"/>
    <property type="match status" value="1"/>
</dbReference>
<dbReference type="Proteomes" id="UP000276603">
    <property type="component" value="Unassembled WGS sequence"/>
</dbReference>
<comment type="caution">
    <text evidence="12">The sequence shown here is derived from an EMBL/GenBank/DDBJ whole genome shotgun (WGS) entry which is preliminary data.</text>
</comment>
<dbReference type="EMBL" id="RBCJ01000004">
    <property type="protein sequence ID" value="RKN78666.1"/>
    <property type="molecule type" value="Genomic_DNA"/>
</dbReference>
<dbReference type="Pfam" id="PF13715">
    <property type="entry name" value="CarbopepD_reg_2"/>
    <property type="match status" value="1"/>
</dbReference>
<dbReference type="AlphaFoldDB" id="A0A3B0C5Q8"/>
<protein>
    <submittedName>
        <fullName evidence="12">TonB-dependent receptor</fullName>
    </submittedName>
</protein>
<dbReference type="SUPFAM" id="SSF49464">
    <property type="entry name" value="Carboxypeptidase regulatory domain-like"/>
    <property type="match status" value="1"/>
</dbReference>
<evidence type="ECO:0000256" key="2">
    <source>
        <dbReference type="ARBA" id="ARBA00022448"/>
    </source>
</evidence>
<evidence type="ECO:0000256" key="5">
    <source>
        <dbReference type="ARBA" id="ARBA00023077"/>
    </source>
</evidence>
<dbReference type="InterPro" id="IPR023997">
    <property type="entry name" value="TonB-dep_OMP_SusC/RagA_CS"/>
</dbReference>
<keyword evidence="12" id="KW-0675">Receptor</keyword>
<evidence type="ECO:0000313" key="12">
    <source>
        <dbReference type="EMBL" id="RKN78666.1"/>
    </source>
</evidence>
<keyword evidence="2 8" id="KW-0813">Transport</keyword>
<keyword evidence="7 8" id="KW-0998">Cell outer membrane</keyword>
<gene>
    <name evidence="12" type="ORF">D7Z94_20935</name>
</gene>
<reference evidence="12 13" key="1">
    <citation type="submission" date="2018-10" db="EMBL/GenBank/DDBJ databases">
        <title>Ulvibacterium marinum gen. nov., sp. nov., a novel marine bacterium of the family Flavobacteriaceae, isolated from a culture of the green alga Ulva prolifera.</title>
        <authorList>
            <person name="Zhang Z."/>
        </authorList>
    </citation>
    <scope>NUCLEOTIDE SEQUENCE [LARGE SCALE GENOMIC DNA]</scope>
    <source>
        <strain evidence="12 13">CCMM003</strain>
    </source>
</reference>
<dbReference type="InterPro" id="IPR012910">
    <property type="entry name" value="Plug_dom"/>
</dbReference>
<dbReference type="GO" id="GO:0009279">
    <property type="term" value="C:cell outer membrane"/>
    <property type="evidence" value="ECO:0007669"/>
    <property type="project" value="UniProtKB-SubCell"/>
</dbReference>
<dbReference type="RefSeq" id="WP_120713574.1">
    <property type="nucleotide sequence ID" value="NZ_RBCJ01000004.1"/>
</dbReference>
<accession>A0A3B0C5Q8</accession>
<keyword evidence="13" id="KW-1185">Reference proteome</keyword>
<sequence length="1069" mass="116261">MQNPYFFNKKIINLPFEQYSTGCLFNIVLLILSQEKQNFLLKSDVINYLTKSIMKHRNYGNVLKKTLFFFCVLFTFGTYAQDNVVTGTVTAEDGEPLPGVNIVQRGTNNGVVADFDGNYEITLRSGSQTLVFSYVGYSSKEVPVAGQSVISVVLIEDAQALDEVVVTGYGTQRRSDLTGSVASVKGNDIAVTPVPTFDVALQGRAAGVSVVNTSSEPGGGSTIRIRGSNSISGNNEPLIVLDGYPLPSGGEASTAGIGAVRVVPSNPLNFLNPNDIASIDVLKDAASTAIYGSRGANGVIVITTKKGTYGQKAKINLTVETAGATSFEFPEMMDGPTFAAWRLETADQPNPRFNNPESLPTTDWLDNILRTGFVQRYQLDINGGSEKTRYSISGNYQVNEGVVKFTEFERGVVSLKLDTKLSDRLSVSTTINLSQSLNNRNNQGTGAIINGGGVWKALTNDPSRTPEDTDFILNDPTEFYFIDPVVDIRDTKDQTADKNVFANVFAKYTILDGLTLNVRAGVNSKNSRREVYYKKTTSIGARDNGRAVYNTFEFDDQLLESYLAYDKTFGAAHNLNLVGGYSSQANTTRGVNNTVINFPADALGSNNIGLGLTPSIPQSSRIERSLLSYYFRANYDFNKKYFVSLTMRADGSSVFAENEKWGYFPSAGVGWTVSEESFLKDSKTISNLKFRASYGITGSQSIAPLQSLTLLGVQNANFNDALAAGLSPVQLGNQNLKWEETTQINAGLDFGLFNERVFGSIDYYVKTTDNLLQNFPIPTSSGLSSLVVNAGSIENSGVEITLGADIVNSTNFNWNTNINWSANKSLVKSLGEGGSDIFGPNISANIVAFPSNVLREGEEFGLFWGQEAIGLYPLGDDQEGELQLADLNGDGVISANDNTIIGNPNPDFIFGWNNSFTYKNLTLSAFFQGSIGNDIMNVDRIFISGGIQGNSANHTQEYYERRWTPQNPHNDVRFPAGRGGNPDTSLIEDGSYVRLKNISLSYNFSPEIFNGFLSSARLYVTGTNLLTFTNYSGVDPEVNVFGGNNINRGVDFSAYPKSKQLLLGLNIGF</sequence>
<keyword evidence="6 8" id="KW-0472">Membrane</keyword>
<keyword evidence="3 8" id="KW-1134">Transmembrane beta strand</keyword>
<comment type="subcellular location">
    <subcellularLocation>
        <location evidence="1 8">Cell outer membrane</location>
        <topology evidence="1 8">Multi-pass membrane protein</topology>
    </subcellularLocation>
</comment>
<keyword evidence="5 9" id="KW-0798">TonB box</keyword>
<evidence type="ECO:0000256" key="4">
    <source>
        <dbReference type="ARBA" id="ARBA00022692"/>
    </source>
</evidence>
<name>A0A3B0C5Q8_9FLAO</name>
<dbReference type="SUPFAM" id="SSF56935">
    <property type="entry name" value="Porins"/>
    <property type="match status" value="1"/>
</dbReference>
<dbReference type="InterPro" id="IPR036942">
    <property type="entry name" value="Beta-barrel_TonB_sf"/>
</dbReference>
<dbReference type="NCBIfam" id="TIGR04057">
    <property type="entry name" value="SusC_RagA_signa"/>
    <property type="match status" value="1"/>
</dbReference>
<dbReference type="InterPro" id="IPR037066">
    <property type="entry name" value="Plug_dom_sf"/>
</dbReference>
<evidence type="ECO:0000259" key="10">
    <source>
        <dbReference type="Pfam" id="PF00593"/>
    </source>
</evidence>
<evidence type="ECO:0000256" key="3">
    <source>
        <dbReference type="ARBA" id="ARBA00022452"/>
    </source>
</evidence>
<dbReference type="InterPro" id="IPR039426">
    <property type="entry name" value="TonB-dep_rcpt-like"/>
</dbReference>
<keyword evidence="4 8" id="KW-0812">Transmembrane</keyword>